<proteinExistence type="predicted"/>
<sequence length="94" mass="10216">MINATNLAIVRIWDEGLDGGFKLGVTAPIPEAVVEAVDYLQIDDREMDMDVWGIVPAEVALSTPIDTPDPAPSQRPSARKLSLKESLDALVTER</sequence>
<dbReference type="Proteomes" id="UP000887566">
    <property type="component" value="Unplaced"/>
</dbReference>
<organism evidence="1 2">
    <name type="scientific">Plectus sambesii</name>
    <dbReference type="NCBI Taxonomy" id="2011161"/>
    <lineage>
        <taxon>Eukaryota</taxon>
        <taxon>Metazoa</taxon>
        <taxon>Ecdysozoa</taxon>
        <taxon>Nematoda</taxon>
        <taxon>Chromadorea</taxon>
        <taxon>Plectida</taxon>
        <taxon>Plectina</taxon>
        <taxon>Plectoidea</taxon>
        <taxon>Plectidae</taxon>
        <taxon>Plectus</taxon>
    </lineage>
</organism>
<dbReference type="AlphaFoldDB" id="A0A914VES8"/>
<accession>A0A914VES8</accession>
<keyword evidence="1" id="KW-1185">Reference proteome</keyword>
<protein>
    <submittedName>
        <fullName evidence="2">Uncharacterized protein</fullName>
    </submittedName>
</protein>
<dbReference type="WBParaSite" id="PSAMB.scaffold190size67226.g3226.t1">
    <property type="protein sequence ID" value="PSAMB.scaffold190size67226.g3226.t1"/>
    <property type="gene ID" value="PSAMB.scaffold190size67226.g3226"/>
</dbReference>
<evidence type="ECO:0000313" key="1">
    <source>
        <dbReference type="Proteomes" id="UP000887566"/>
    </source>
</evidence>
<name>A0A914VES8_9BILA</name>
<reference evidence="2" key="1">
    <citation type="submission" date="2022-11" db="UniProtKB">
        <authorList>
            <consortium name="WormBaseParasite"/>
        </authorList>
    </citation>
    <scope>IDENTIFICATION</scope>
</reference>
<evidence type="ECO:0000313" key="2">
    <source>
        <dbReference type="WBParaSite" id="PSAMB.scaffold190size67226.g3226.t1"/>
    </source>
</evidence>